<feature type="domain" description="Transposase IS701-like DDE" evidence="1">
    <location>
        <begin position="4"/>
        <end position="212"/>
    </location>
</feature>
<dbReference type="AlphaFoldDB" id="A0A6G2B756"/>
<accession>A0A6G2B756</accession>
<keyword evidence="3" id="KW-1185">Reference proteome</keyword>
<organism evidence="2 3">
    <name type="scientific">Streptomyces taklimakanensis</name>
    <dbReference type="NCBI Taxonomy" id="2569853"/>
    <lineage>
        <taxon>Bacteria</taxon>
        <taxon>Bacillati</taxon>
        <taxon>Actinomycetota</taxon>
        <taxon>Actinomycetes</taxon>
        <taxon>Kitasatosporales</taxon>
        <taxon>Streptomycetaceae</taxon>
        <taxon>Streptomyces</taxon>
    </lineage>
</organism>
<dbReference type="PANTHER" id="PTHR33627">
    <property type="entry name" value="TRANSPOSASE"/>
    <property type="match status" value="1"/>
</dbReference>
<evidence type="ECO:0000313" key="3">
    <source>
        <dbReference type="Proteomes" id="UP000473014"/>
    </source>
</evidence>
<sequence>MLISLPRRDQRENGELYISGLLSLTSRKSMRSIAATAGGGAAEQRLQHFISKSSWDWGPVRKALAADLDRALDPLGWVVKPMVVLKTGEHTVGVTESLVPRLGRVVNSQRSYGVWLTGDTQSAPVNWRLRLSGEWLTDAGRRRRAEIPEWVDADEGEVPSAAAVALELTRGWSLRPRPVIVDAREEDAGALARTLSAAEIPFVLRIGGATRLISWSAAREGRAVRLITAQHLAEGAIRGGRPARWVGRVGPADRGARITGTDVVLPPGAGTPPLRLVGVRRPGERRARELWLSNMTEVPFELVVRLGRLSERVDRDFAEISTKVGAMDFEGRTFGGWHRHITLSAVAQGIVTLSAAHDQAVDRPSDDHLQIV</sequence>
<dbReference type="EMBL" id="WIXO01000001">
    <property type="protein sequence ID" value="MTE18090.1"/>
    <property type="molecule type" value="Genomic_DNA"/>
</dbReference>
<dbReference type="Proteomes" id="UP000473014">
    <property type="component" value="Unassembled WGS sequence"/>
</dbReference>
<evidence type="ECO:0000259" key="1">
    <source>
        <dbReference type="Pfam" id="PF13546"/>
    </source>
</evidence>
<protein>
    <submittedName>
        <fullName evidence="2">Secondary metabolite regulator</fullName>
    </submittedName>
</protein>
<evidence type="ECO:0000313" key="2">
    <source>
        <dbReference type="EMBL" id="MTE18090.1"/>
    </source>
</evidence>
<dbReference type="InterPro" id="IPR038721">
    <property type="entry name" value="IS701-like_DDE_dom"/>
</dbReference>
<proteinExistence type="predicted"/>
<dbReference type="Pfam" id="PF13546">
    <property type="entry name" value="DDE_5"/>
    <property type="match status" value="1"/>
</dbReference>
<dbReference type="PANTHER" id="PTHR33627:SF1">
    <property type="entry name" value="TRANSPOSASE"/>
    <property type="match status" value="1"/>
</dbReference>
<reference evidence="2 3" key="1">
    <citation type="submission" date="2019-11" db="EMBL/GenBank/DDBJ databases">
        <authorList>
            <person name="Yuan L."/>
        </authorList>
    </citation>
    <scope>NUCLEOTIDE SEQUENCE [LARGE SCALE GENOMIC DNA]</scope>
    <source>
        <strain evidence="2 3">TRM43335</strain>
    </source>
</reference>
<gene>
    <name evidence="2" type="ORF">F0L17_02875</name>
</gene>
<name>A0A6G2B756_9ACTN</name>
<dbReference type="OrthoDB" id="3657225at2"/>
<comment type="caution">
    <text evidence="2">The sequence shown here is derived from an EMBL/GenBank/DDBJ whole genome shotgun (WGS) entry which is preliminary data.</text>
</comment>
<dbReference type="InterPro" id="IPR039365">
    <property type="entry name" value="IS701-like"/>
</dbReference>